<proteinExistence type="predicted"/>
<name>A0ABX1GMT1_9GAMM</name>
<gene>
    <name evidence="3" type="ORF">HCU74_18740</name>
</gene>
<dbReference type="PANTHER" id="PTHR37938">
    <property type="entry name" value="BLL0215 PROTEIN"/>
    <property type="match status" value="1"/>
</dbReference>
<evidence type="ECO:0000256" key="1">
    <source>
        <dbReference type="SAM" id="Phobius"/>
    </source>
</evidence>
<dbReference type="Pfam" id="PF03703">
    <property type="entry name" value="bPH_2"/>
    <property type="match status" value="1"/>
</dbReference>
<evidence type="ECO:0000313" key="4">
    <source>
        <dbReference type="Proteomes" id="UP000765845"/>
    </source>
</evidence>
<dbReference type="PANTHER" id="PTHR37938:SF1">
    <property type="entry name" value="BLL0215 PROTEIN"/>
    <property type="match status" value="1"/>
</dbReference>
<keyword evidence="1" id="KW-0812">Transmembrane</keyword>
<dbReference type="EMBL" id="JAAWWK010000008">
    <property type="protein sequence ID" value="NKI19449.1"/>
    <property type="molecule type" value="Genomic_DNA"/>
</dbReference>
<accession>A0ABX1GMT1</accession>
<dbReference type="InterPro" id="IPR005182">
    <property type="entry name" value="YdbS-like_PH"/>
</dbReference>
<feature type="domain" description="YdbS-like PH" evidence="2">
    <location>
        <begin position="33"/>
        <end position="106"/>
    </location>
</feature>
<evidence type="ECO:0000259" key="2">
    <source>
        <dbReference type="Pfam" id="PF03703"/>
    </source>
</evidence>
<comment type="caution">
    <text evidence="3">The sequence shown here is derived from an EMBL/GenBank/DDBJ whole genome shotgun (WGS) entry which is preliminary data.</text>
</comment>
<feature type="transmembrane region" description="Helical" evidence="1">
    <location>
        <begin position="7"/>
        <end position="30"/>
    </location>
</feature>
<sequence>MFRNKPFSFILCVLLCAVGIGILILLYWYMKCKATKLEINDNEVILEQGLLSKDRTELNVSGIRTVKISQSFMNRIFGVGTLAIYTAGDTAEVQVSGMPRPEVFRDLVKSSQAEG</sequence>
<keyword evidence="1" id="KW-0472">Membrane</keyword>
<organism evidence="3 4">
    <name type="scientific">Spongiibacter thalassae</name>
    <dbReference type="NCBI Taxonomy" id="2721624"/>
    <lineage>
        <taxon>Bacteria</taxon>
        <taxon>Pseudomonadati</taxon>
        <taxon>Pseudomonadota</taxon>
        <taxon>Gammaproteobacteria</taxon>
        <taxon>Cellvibrionales</taxon>
        <taxon>Spongiibacteraceae</taxon>
        <taxon>Spongiibacter</taxon>
    </lineage>
</organism>
<evidence type="ECO:0000313" key="3">
    <source>
        <dbReference type="EMBL" id="NKI19449.1"/>
    </source>
</evidence>
<keyword evidence="4" id="KW-1185">Reference proteome</keyword>
<dbReference type="Proteomes" id="UP000765845">
    <property type="component" value="Unassembled WGS sequence"/>
</dbReference>
<keyword evidence="1" id="KW-1133">Transmembrane helix</keyword>
<protein>
    <submittedName>
        <fullName evidence="3">PH domain-containing protein</fullName>
    </submittedName>
</protein>
<reference evidence="3 4" key="1">
    <citation type="submission" date="2020-04" db="EMBL/GenBank/DDBJ databases">
        <authorList>
            <person name="Yoon J."/>
        </authorList>
    </citation>
    <scope>NUCLEOTIDE SEQUENCE [LARGE SCALE GENOMIC DNA]</scope>
    <source>
        <strain evidence="3 4">KMU-166</strain>
    </source>
</reference>